<sequence>MNLRKSSKAVCDECLSEFFQHSSIMKNLCPECAHHIYGYKNCIHEFKNGHCTKCYWNGNSSEYIDSLKK</sequence>
<keyword evidence="2" id="KW-1185">Reference proteome</keyword>
<dbReference type="Proteomes" id="UP001500748">
    <property type="component" value="Unassembled WGS sequence"/>
</dbReference>
<name>A0ABP7GPM6_9FLAO</name>
<gene>
    <name evidence="1" type="ORF">GCM10022423_25770</name>
</gene>
<protein>
    <submittedName>
        <fullName evidence="1">Uncharacterized protein</fullName>
    </submittedName>
</protein>
<evidence type="ECO:0000313" key="2">
    <source>
        <dbReference type="Proteomes" id="UP001500748"/>
    </source>
</evidence>
<comment type="caution">
    <text evidence="1">The sequence shown here is derived from an EMBL/GenBank/DDBJ whole genome shotgun (WGS) entry which is preliminary data.</text>
</comment>
<proteinExistence type="predicted"/>
<reference evidence="2" key="1">
    <citation type="journal article" date="2019" name="Int. J. Syst. Evol. Microbiol.">
        <title>The Global Catalogue of Microorganisms (GCM) 10K type strain sequencing project: providing services to taxonomists for standard genome sequencing and annotation.</title>
        <authorList>
            <consortium name="The Broad Institute Genomics Platform"/>
            <consortium name="The Broad Institute Genome Sequencing Center for Infectious Disease"/>
            <person name="Wu L."/>
            <person name="Ma J."/>
        </authorList>
    </citation>
    <scope>NUCLEOTIDE SEQUENCE [LARGE SCALE GENOMIC DNA]</scope>
    <source>
        <strain evidence="2">JCM 17337</strain>
    </source>
</reference>
<accession>A0ABP7GPM6</accession>
<organism evidence="1 2">
    <name type="scientific">Flavobacterium ginsengiterrae</name>
    <dbReference type="NCBI Taxonomy" id="871695"/>
    <lineage>
        <taxon>Bacteria</taxon>
        <taxon>Pseudomonadati</taxon>
        <taxon>Bacteroidota</taxon>
        <taxon>Flavobacteriia</taxon>
        <taxon>Flavobacteriales</taxon>
        <taxon>Flavobacteriaceae</taxon>
        <taxon>Flavobacterium</taxon>
    </lineage>
</organism>
<dbReference type="EMBL" id="BAABDU010000004">
    <property type="protein sequence ID" value="GAA3770721.1"/>
    <property type="molecule type" value="Genomic_DNA"/>
</dbReference>
<evidence type="ECO:0000313" key="1">
    <source>
        <dbReference type="EMBL" id="GAA3770721.1"/>
    </source>
</evidence>